<evidence type="ECO:0000313" key="2">
    <source>
        <dbReference type="Proteomes" id="UP000789525"/>
    </source>
</evidence>
<keyword evidence="2" id="KW-1185">Reference proteome</keyword>
<protein>
    <submittedName>
        <fullName evidence="1">13895_t:CDS:1</fullName>
    </submittedName>
</protein>
<sequence>MSILMAIDTDQVVGQGSGIKEEGLWAGQGPAENVSEEEFRRSWEKEQAPRLVPLMKKHGALFYSQVRTHPTPHLAHPAPLVSPPLLLIRNMVQYPFSTDAAWVPRKGDCYRIAFEHNNVVSQAMYKDDAHTLDYDGIATTVFPSVEAAEAYIKDPEQFKILGDGSRDFMEHPKFRVAGGEEVIFLNALSNK</sequence>
<evidence type="ECO:0000313" key="1">
    <source>
        <dbReference type="EMBL" id="CAG8665191.1"/>
    </source>
</evidence>
<gene>
    <name evidence="1" type="ORF">ACOLOM_LOCUS8734</name>
</gene>
<reference evidence="1" key="1">
    <citation type="submission" date="2021-06" db="EMBL/GenBank/DDBJ databases">
        <authorList>
            <person name="Kallberg Y."/>
            <person name="Tangrot J."/>
            <person name="Rosling A."/>
        </authorList>
    </citation>
    <scope>NUCLEOTIDE SEQUENCE</scope>
    <source>
        <strain evidence="1">CL356</strain>
    </source>
</reference>
<organism evidence="1 2">
    <name type="scientific">Acaulospora colombiana</name>
    <dbReference type="NCBI Taxonomy" id="27376"/>
    <lineage>
        <taxon>Eukaryota</taxon>
        <taxon>Fungi</taxon>
        <taxon>Fungi incertae sedis</taxon>
        <taxon>Mucoromycota</taxon>
        <taxon>Glomeromycotina</taxon>
        <taxon>Glomeromycetes</taxon>
        <taxon>Diversisporales</taxon>
        <taxon>Acaulosporaceae</taxon>
        <taxon>Acaulospora</taxon>
    </lineage>
</organism>
<dbReference type="Proteomes" id="UP000789525">
    <property type="component" value="Unassembled WGS sequence"/>
</dbReference>
<proteinExistence type="predicted"/>
<accession>A0ACA9NSV0</accession>
<comment type="caution">
    <text evidence="1">The sequence shown here is derived from an EMBL/GenBank/DDBJ whole genome shotgun (WGS) entry which is preliminary data.</text>
</comment>
<name>A0ACA9NSV0_9GLOM</name>
<dbReference type="EMBL" id="CAJVPT010023396">
    <property type="protein sequence ID" value="CAG8665191.1"/>
    <property type="molecule type" value="Genomic_DNA"/>
</dbReference>